<dbReference type="PANTHER" id="PTHR37544:SF1">
    <property type="entry name" value="PHOSPHORIBOSYLAMINOIMIDAZOLE-SUCCINOCARBOXAMIDE SYNTHASE"/>
    <property type="match status" value="1"/>
</dbReference>
<keyword evidence="1" id="KW-0812">Transmembrane</keyword>
<proteinExistence type="predicted"/>
<keyword evidence="1" id="KW-1133">Transmembrane helix</keyword>
<comment type="caution">
    <text evidence="2">The sequence shown here is derived from an EMBL/GenBank/DDBJ whole genome shotgun (WGS) entry which is preliminary data.</text>
</comment>
<dbReference type="AlphaFoldDB" id="A0A9W9SK29"/>
<dbReference type="EMBL" id="JAPZBS010000002">
    <property type="protein sequence ID" value="KAJ5380026.1"/>
    <property type="molecule type" value="Genomic_DNA"/>
</dbReference>
<sequence>MSKLLSYFKSLVPKDNPGDQSQCSQQSDKGQYSGWRPFYLQRRILIIFLIAFCAAIAGLEFLNHVSQVNQGIASSTEDLHYIWTYCPTAILTIVAAFWSRVDFQAKQNRPWQSMHESPQVADKSVLLDYITEMPPIALKRAIHNKHFIVAAGVSCSLLLSLLITISTGLFLLQEVQVNVDNIPILLHDYFTSEDPKFNAGGETPRDIVQGVTLYNGSYPGGTNANFAFQQFSAPNISSGASVTAPIKVLAAELNCESAVMVDTQVNINGSIIISTSSCMNVKLDWPKVPIAGYSTYMGLFREGRCENSTGLDGMRIAVVAAAVSTPPSTEPYDVTGIIIENPTQLICKPTYAVVDMDATKNISESSSDIRFELTGSKNATLPGITAWDIAQSVYGAKNDLAESSASASPNPFDVDASYIDDALKMGSWAVGLSGSIRSLLLEDVLNNVASSYYRAMSAQYMNKGLVQKDSSMTTGSAIIMENRVFMTQLPLRLMEVCLVFVIFLVIAMIYWTPDPVTTSTPWNPNTIAATAAIMAQSKAFGQFLSGTSVSQLPVLQNLLRSQKFRLKQRQEGLSIDTLDDETSGFTLFHGPQSASPNSESVPFPGVLFRITTFVTVALIIVALEIVLQVSQANDGLGDITSGEHMHYAWTVFPSFIMVMIGLPFGSMSSNCRMLAPFALLKRPSGAAFKDCMTVNFLDALDVTVMLNSIRTKQFAVLATTLAAFITSLLSILTSGLFSAIEVPYYVNANFTPQDNFRYLSSQNTWQGPTLPPIADAIVQQNLSFPRWTYGNLVFPKLSLNASLAANLTEDSFVDLWVPALRATPICVLQTGSGVNHTFRKLNQTFHELHLNMPKIRCPPYRVNETWAGNGVTVQLPNNAYFGYGFQMSCTFDDPNNSMTDPVYPTAYYWGQVENGSLKNLAAMSCNSAAETINTLTRFQLPDFDISEDHAPAPNDSSATPLDIWVPDGTWSQYFFSTDGYLNAFFTALIKGRWAIPQENLGEASQTEKVAKAIKFQAGILNALQYNNASRNATLEDPLPGNVFLRSRLRLVEDATSARILEGLLGSMLILGVLGTVLMNTDHILPKRPSSIAARASLLAESNFLSWYQPLEKDPNKFSFPAGSQFFLGRQNADSASDSFKSYNTEKGDRDLTIYHRGPPVKDMDP</sequence>
<organism evidence="2 3">
    <name type="scientific">Penicillium cataractarum</name>
    <dbReference type="NCBI Taxonomy" id="2100454"/>
    <lineage>
        <taxon>Eukaryota</taxon>
        <taxon>Fungi</taxon>
        <taxon>Dikarya</taxon>
        <taxon>Ascomycota</taxon>
        <taxon>Pezizomycotina</taxon>
        <taxon>Eurotiomycetes</taxon>
        <taxon>Eurotiomycetidae</taxon>
        <taxon>Eurotiales</taxon>
        <taxon>Aspergillaceae</taxon>
        <taxon>Penicillium</taxon>
    </lineage>
</organism>
<dbReference type="OrthoDB" id="5332281at2759"/>
<feature type="transmembrane region" description="Helical" evidence="1">
    <location>
        <begin position="714"/>
        <end position="737"/>
    </location>
</feature>
<dbReference type="PANTHER" id="PTHR37544">
    <property type="entry name" value="SPRAY-RELATED"/>
    <property type="match status" value="1"/>
</dbReference>
<dbReference type="InterPro" id="IPR021840">
    <property type="entry name" value="DUF3433"/>
</dbReference>
<protein>
    <submittedName>
        <fullName evidence="2">Uncharacterized protein</fullName>
    </submittedName>
</protein>
<dbReference type="GeneID" id="81434562"/>
<evidence type="ECO:0000256" key="1">
    <source>
        <dbReference type="SAM" id="Phobius"/>
    </source>
</evidence>
<keyword evidence="3" id="KW-1185">Reference proteome</keyword>
<feature type="transmembrane region" description="Helical" evidence="1">
    <location>
        <begin position="606"/>
        <end position="627"/>
    </location>
</feature>
<evidence type="ECO:0000313" key="3">
    <source>
        <dbReference type="Proteomes" id="UP001147782"/>
    </source>
</evidence>
<name>A0A9W9SK29_9EURO</name>
<feature type="transmembrane region" description="Helical" evidence="1">
    <location>
        <begin position="647"/>
        <end position="665"/>
    </location>
</feature>
<dbReference type="Pfam" id="PF11915">
    <property type="entry name" value="DUF3433"/>
    <property type="match status" value="2"/>
</dbReference>
<dbReference type="GO" id="GO:0022900">
    <property type="term" value="P:electron transport chain"/>
    <property type="evidence" value="ECO:0007669"/>
    <property type="project" value="InterPro"/>
</dbReference>
<feature type="transmembrane region" description="Helical" evidence="1">
    <location>
        <begin position="147"/>
        <end position="172"/>
    </location>
</feature>
<feature type="transmembrane region" description="Helical" evidence="1">
    <location>
        <begin position="489"/>
        <end position="511"/>
    </location>
</feature>
<dbReference type="RefSeq" id="XP_056557597.1">
    <property type="nucleotide sequence ID" value="XM_056695385.1"/>
</dbReference>
<feature type="transmembrane region" description="Helical" evidence="1">
    <location>
        <begin position="44"/>
        <end position="62"/>
    </location>
</feature>
<reference evidence="2" key="2">
    <citation type="journal article" date="2023" name="IMA Fungus">
        <title>Comparative genomic study of the Penicillium genus elucidates a diverse pangenome and 15 lateral gene transfer events.</title>
        <authorList>
            <person name="Petersen C."/>
            <person name="Sorensen T."/>
            <person name="Nielsen M.R."/>
            <person name="Sondergaard T.E."/>
            <person name="Sorensen J.L."/>
            <person name="Fitzpatrick D.A."/>
            <person name="Frisvad J.C."/>
            <person name="Nielsen K.L."/>
        </authorList>
    </citation>
    <scope>NUCLEOTIDE SEQUENCE</scope>
    <source>
        <strain evidence="2">IBT 29864</strain>
    </source>
</reference>
<evidence type="ECO:0000313" key="2">
    <source>
        <dbReference type="EMBL" id="KAJ5380026.1"/>
    </source>
</evidence>
<reference evidence="2" key="1">
    <citation type="submission" date="2022-11" db="EMBL/GenBank/DDBJ databases">
        <authorList>
            <person name="Petersen C."/>
        </authorList>
    </citation>
    <scope>NUCLEOTIDE SEQUENCE</scope>
    <source>
        <strain evidence="2">IBT 29864</strain>
    </source>
</reference>
<keyword evidence="1" id="KW-0472">Membrane</keyword>
<gene>
    <name evidence="2" type="ORF">N7496_002454</name>
</gene>
<dbReference type="Proteomes" id="UP001147782">
    <property type="component" value="Unassembled WGS sequence"/>
</dbReference>
<accession>A0A9W9SK29</accession>
<feature type="transmembrane region" description="Helical" evidence="1">
    <location>
        <begin position="82"/>
        <end position="99"/>
    </location>
</feature>
<dbReference type="GO" id="GO:0016020">
    <property type="term" value="C:membrane"/>
    <property type="evidence" value="ECO:0007669"/>
    <property type="project" value="UniProtKB-SubCell"/>
</dbReference>